<gene>
    <name evidence="1" type="ORF">AFUS01_LOCUS30901</name>
</gene>
<proteinExistence type="predicted"/>
<dbReference type="Proteomes" id="UP000708208">
    <property type="component" value="Unassembled WGS sequence"/>
</dbReference>
<evidence type="ECO:0000313" key="1">
    <source>
        <dbReference type="EMBL" id="CAG7820512.1"/>
    </source>
</evidence>
<sequence length="109" mass="12062">MLDTNGAIQLDFQLCYPLVSDNLSSKWGEASGRIVSYFESKKKSLLPFGIVQEGQSCSTVAFFMLSAILRSKVKKMTQVDSAKSFIEVINPLEDIDEIAKYSDVTSAKI</sequence>
<protein>
    <submittedName>
        <fullName evidence="1">Uncharacterized protein</fullName>
    </submittedName>
</protein>
<keyword evidence="2" id="KW-1185">Reference proteome</keyword>
<evidence type="ECO:0000313" key="2">
    <source>
        <dbReference type="Proteomes" id="UP000708208"/>
    </source>
</evidence>
<dbReference type="EMBL" id="CAJVCH010480729">
    <property type="protein sequence ID" value="CAG7820512.1"/>
    <property type="molecule type" value="Genomic_DNA"/>
</dbReference>
<dbReference type="AlphaFoldDB" id="A0A8J2PEG9"/>
<feature type="non-terminal residue" evidence="1">
    <location>
        <position position="109"/>
    </location>
</feature>
<accession>A0A8J2PEG9</accession>
<comment type="caution">
    <text evidence="1">The sequence shown here is derived from an EMBL/GenBank/DDBJ whole genome shotgun (WGS) entry which is preliminary data.</text>
</comment>
<name>A0A8J2PEG9_9HEXA</name>
<reference evidence="1" key="1">
    <citation type="submission" date="2021-06" db="EMBL/GenBank/DDBJ databases">
        <authorList>
            <person name="Hodson N. C."/>
            <person name="Mongue J. A."/>
            <person name="Jaron S. K."/>
        </authorList>
    </citation>
    <scope>NUCLEOTIDE SEQUENCE</scope>
</reference>
<organism evidence="1 2">
    <name type="scientific">Allacma fusca</name>
    <dbReference type="NCBI Taxonomy" id="39272"/>
    <lineage>
        <taxon>Eukaryota</taxon>
        <taxon>Metazoa</taxon>
        <taxon>Ecdysozoa</taxon>
        <taxon>Arthropoda</taxon>
        <taxon>Hexapoda</taxon>
        <taxon>Collembola</taxon>
        <taxon>Symphypleona</taxon>
        <taxon>Sminthuridae</taxon>
        <taxon>Allacma</taxon>
    </lineage>
</organism>